<dbReference type="Gene3D" id="2.130.10.10">
    <property type="entry name" value="YVTN repeat-like/Quinoprotein amine dehydrogenase"/>
    <property type="match status" value="1"/>
</dbReference>
<sequence length="413" mass="45529">MTHATRIRSYASAVEGSLDAQPRALALADEFLSVATATSLLIWRVPAQAGQSLPRCIFIGRLQDAGRSAEVLAMTWCPTSREELALVLSDKTVHIYVFPAEDPASLRTSDRLRSHFHPQHAVQVKYCPSGDRLALTTGSDTIEVLDIEDKRVPVSIGTLKCGRRNNGAVVLSFDWQDRDNLIAAIRIETGRVYIRSYTIPKSSQAWDGVYGEAIETERLQGIDADVMYNHGKLTAAVFDNQSNSVAIYLPDGDYRRINCDLAPPPPGFPAVTLMDGGCGILMWREGAIHLYDTRKAAVAQRLPGNAAGVMIAFIKVDNIYKQLVIATHEQGLSHRLTIYHGSTPRFMLGADIPPWVWTSLCIVLLAVAMIWGVQQTGYAREELRSLATKAYETAEGARANLAAWHQANLQYRP</sequence>
<feature type="non-terminal residue" evidence="2">
    <location>
        <position position="413"/>
    </location>
</feature>
<dbReference type="HOGENOM" id="CLU_665911_0_0_1"/>
<dbReference type="Proteomes" id="UP000007431">
    <property type="component" value="Unassembled WGS sequence"/>
</dbReference>
<dbReference type="AlphaFoldDB" id="D8QFC6"/>
<keyword evidence="1" id="KW-1133">Transmembrane helix</keyword>
<dbReference type="EMBL" id="GL377311">
    <property type="protein sequence ID" value="EFI93108.1"/>
    <property type="molecule type" value="Genomic_DNA"/>
</dbReference>
<evidence type="ECO:0000313" key="2">
    <source>
        <dbReference type="EMBL" id="EFI93108.1"/>
    </source>
</evidence>
<dbReference type="VEuPathDB" id="FungiDB:SCHCODRAFT_01104502"/>
<evidence type="ECO:0000256" key="1">
    <source>
        <dbReference type="SAM" id="Phobius"/>
    </source>
</evidence>
<dbReference type="InterPro" id="IPR015943">
    <property type="entry name" value="WD40/YVTN_repeat-like_dom_sf"/>
</dbReference>
<dbReference type="RefSeq" id="XP_003028011.1">
    <property type="nucleotide sequence ID" value="XM_003027965.1"/>
</dbReference>
<keyword evidence="1" id="KW-0472">Membrane</keyword>
<dbReference type="InParanoid" id="D8QFC6"/>
<dbReference type="SUPFAM" id="SSF69322">
    <property type="entry name" value="Tricorn protease domain 2"/>
    <property type="match status" value="1"/>
</dbReference>
<protein>
    <submittedName>
        <fullName evidence="2">Uncharacterized protein</fullName>
    </submittedName>
</protein>
<feature type="transmembrane region" description="Helical" evidence="1">
    <location>
        <begin position="355"/>
        <end position="373"/>
    </location>
</feature>
<organism evidence="3">
    <name type="scientific">Schizophyllum commune (strain H4-8 / FGSC 9210)</name>
    <name type="common">Split gill fungus</name>
    <dbReference type="NCBI Taxonomy" id="578458"/>
    <lineage>
        <taxon>Eukaryota</taxon>
        <taxon>Fungi</taxon>
        <taxon>Dikarya</taxon>
        <taxon>Basidiomycota</taxon>
        <taxon>Agaricomycotina</taxon>
        <taxon>Agaricomycetes</taxon>
        <taxon>Agaricomycetidae</taxon>
        <taxon>Agaricales</taxon>
        <taxon>Schizophyllaceae</taxon>
        <taxon>Schizophyllum</taxon>
    </lineage>
</organism>
<accession>D8QFC6</accession>
<proteinExistence type="predicted"/>
<gene>
    <name evidence="2" type="ORF">SCHCODRAFT_112563</name>
</gene>
<keyword evidence="3" id="KW-1185">Reference proteome</keyword>
<reference evidence="2 3" key="1">
    <citation type="journal article" date="2010" name="Nat. Biotechnol.">
        <title>Genome sequence of the model mushroom Schizophyllum commune.</title>
        <authorList>
            <person name="Ohm R.A."/>
            <person name="de Jong J.F."/>
            <person name="Lugones L.G."/>
            <person name="Aerts A."/>
            <person name="Kothe E."/>
            <person name="Stajich J.E."/>
            <person name="de Vries R.P."/>
            <person name="Record E."/>
            <person name="Levasseur A."/>
            <person name="Baker S.E."/>
            <person name="Bartholomew K.A."/>
            <person name="Coutinho P.M."/>
            <person name="Erdmann S."/>
            <person name="Fowler T.J."/>
            <person name="Gathman A.C."/>
            <person name="Lombard V."/>
            <person name="Henrissat B."/>
            <person name="Knabe N."/>
            <person name="Kuees U."/>
            <person name="Lilly W.W."/>
            <person name="Lindquist E."/>
            <person name="Lucas S."/>
            <person name="Magnuson J.K."/>
            <person name="Piumi F."/>
            <person name="Raudaskoski M."/>
            <person name="Salamov A."/>
            <person name="Schmutz J."/>
            <person name="Schwarze F.W.M.R."/>
            <person name="vanKuyk P.A."/>
            <person name="Horton J.S."/>
            <person name="Grigoriev I.V."/>
            <person name="Woesten H.A.B."/>
        </authorList>
    </citation>
    <scope>NUCLEOTIDE SEQUENCE [LARGE SCALE GENOMIC DNA]</scope>
    <source>
        <strain evidence="3">H4-8 / FGSC 9210</strain>
    </source>
</reference>
<keyword evidence="1" id="KW-0812">Transmembrane</keyword>
<evidence type="ECO:0000313" key="3">
    <source>
        <dbReference type="Proteomes" id="UP000007431"/>
    </source>
</evidence>
<name>D8QFC6_SCHCM</name>
<dbReference type="GeneID" id="9591782"/>
<dbReference type="KEGG" id="scm:SCHCO_01104502"/>